<protein>
    <recommendedName>
        <fullName evidence="4 5">Pyrroline-5-carboxylate reductase</fullName>
        <shortName evidence="4">P5C reductase</shortName>
        <shortName evidence="4">P5CR</shortName>
        <ecNumber evidence="4 5">1.5.1.2</ecNumber>
    </recommendedName>
    <alternativeName>
        <fullName evidence="4">PCA reductase</fullName>
    </alternativeName>
</protein>
<dbReference type="GO" id="GO:0055129">
    <property type="term" value="P:L-proline biosynthetic process"/>
    <property type="evidence" value="ECO:0007669"/>
    <property type="project" value="UniProtKB-UniRule"/>
</dbReference>
<dbReference type="EC" id="1.5.1.2" evidence="4 5"/>
<dbReference type="InterPro" id="IPR008927">
    <property type="entry name" value="6-PGluconate_DH-like_C_sf"/>
</dbReference>
<dbReference type="PANTHER" id="PTHR11645:SF0">
    <property type="entry name" value="PYRROLINE-5-CARBOXYLATE REDUCTASE 3"/>
    <property type="match status" value="1"/>
</dbReference>
<keyword evidence="10" id="KW-1185">Reference proteome</keyword>
<dbReference type="Pfam" id="PF03807">
    <property type="entry name" value="F420_oxidored"/>
    <property type="match status" value="1"/>
</dbReference>
<keyword evidence="4" id="KW-0028">Amino-acid biosynthesis</keyword>
<feature type="binding site" evidence="6">
    <location>
        <begin position="8"/>
        <end position="13"/>
    </location>
    <ligand>
        <name>NADP(+)</name>
        <dbReference type="ChEBI" id="CHEBI:58349"/>
    </ligand>
</feature>
<feature type="domain" description="Pyrroline-5-carboxylate reductase catalytic N-terminal" evidence="7">
    <location>
        <begin position="5"/>
        <end position="99"/>
    </location>
</feature>
<dbReference type="UniPathway" id="UPA00098">
    <property type="reaction ID" value="UER00361"/>
</dbReference>
<feature type="binding site" evidence="6">
    <location>
        <begin position="69"/>
        <end position="72"/>
    </location>
    <ligand>
        <name>NADP(+)</name>
        <dbReference type="ChEBI" id="CHEBI:58349"/>
    </ligand>
</feature>
<feature type="domain" description="Pyrroline-5-carboxylate reductase dimerisation" evidence="8">
    <location>
        <begin position="163"/>
        <end position="264"/>
    </location>
</feature>
<keyword evidence="4" id="KW-0641">Proline biosynthesis</keyword>
<dbReference type="InterPro" id="IPR000304">
    <property type="entry name" value="Pyrroline-COOH_reductase"/>
</dbReference>
<dbReference type="PANTHER" id="PTHR11645">
    <property type="entry name" value="PYRROLINE-5-CARBOXYLATE REDUCTASE"/>
    <property type="match status" value="1"/>
</dbReference>
<dbReference type="PIRSF" id="PIRSF000193">
    <property type="entry name" value="Pyrrol-5-carb_rd"/>
    <property type="match status" value="1"/>
</dbReference>
<proteinExistence type="inferred from homology"/>
<keyword evidence="2 4" id="KW-0521">NADP</keyword>
<dbReference type="FunFam" id="1.10.3730.10:FF:000001">
    <property type="entry name" value="Pyrroline-5-carboxylate reductase"/>
    <property type="match status" value="1"/>
</dbReference>
<comment type="subcellular location">
    <subcellularLocation>
        <location evidence="4">Cytoplasm</location>
    </subcellularLocation>
</comment>
<comment type="pathway">
    <text evidence="4">Amino-acid biosynthesis; L-proline biosynthesis; L-proline from L-glutamate 5-semialdehyde: step 1/1.</text>
</comment>
<dbReference type="GO" id="GO:0004735">
    <property type="term" value="F:pyrroline-5-carboxylate reductase activity"/>
    <property type="evidence" value="ECO:0007669"/>
    <property type="project" value="UniProtKB-UniRule"/>
</dbReference>
<comment type="function">
    <text evidence="4">Catalyzes the reduction of 1-pyrroline-5-carboxylate (PCA) to L-proline.</text>
</comment>
<sequence length="275" mass="28822">MHPFIGFIGGGNMATSLISGLLRQGIPASALGVAEPDAEKRTALANTSELFMTADNLQIAEKSDVLVLAVKPQILGEVCQLLRGGLGSHKPLIISIAAGVDTGTLARWLGGSLPLVRAMPNTPAMLGYGATGLFATPAVSALQRQWATQLFEGVGIARWLDDEADIDLVTALSGSGPAYFFLFMQALADGARELGMDPDLARELTLQTALGAAQMAKHSGLGVDELRRRVTSPGGTTEQGLKILEREGLHRIVRETLEAAQAQALILSKALGASM</sequence>
<evidence type="ECO:0000259" key="8">
    <source>
        <dbReference type="Pfam" id="PF14748"/>
    </source>
</evidence>
<comment type="catalytic activity">
    <reaction evidence="4">
        <text>L-proline + NADP(+) = (S)-1-pyrroline-5-carboxylate + NADPH + 2 H(+)</text>
        <dbReference type="Rhea" id="RHEA:14109"/>
        <dbReference type="ChEBI" id="CHEBI:15378"/>
        <dbReference type="ChEBI" id="CHEBI:17388"/>
        <dbReference type="ChEBI" id="CHEBI:57783"/>
        <dbReference type="ChEBI" id="CHEBI:58349"/>
        <dbReference type="ChEBI" id="CHEBI:60039"/>
        <dbReference type="EC" id="1.5.1.2"/>
    </reaction>
</comment>
<evidence type="ECO:0000256" key="1">
    <source>
        <dbReference type="ARBA" id="ARBA00005525"/>
    </source>
</evidence>
<dbReference type="EMBL" id="SRIO01000016">
    <property type="protein sequence ID" value="TFZ81716.1"/>
    <property type="molecule type" value="Genomic_DNA"/>
</dbReference>
<organism evidence="9 10">
    <name type="scientific">Candidatus Macondimonas diazotrophica</name>
    <dbReference type="NCBI Taxonomy" id="2305248"/>
    <lineage>
        <taxon>Bacteria</taxon>
        <taxon>Pseudomonadati</taxon>
        <taxon>Pseudomonadota</taxon>
        <taxon>Gammaproteobacteria</taxon>
        <taxon>Chromatiales</taxon>
        <taxon>Ectothiorhodospiraceae</taxon>
        <taxon>Candidatus Macondimonas</taxon>
    </lineage>
</organism>
<dbReference type="OrthoDB" id="9805754at2"/>
<feature type="binding site" evidence="6">
    <location>
        <position position="56"/>
    </location>
    <ligand>
        <name>NADPH</name>
        <dbReference type="ChEBI" id="CHEBI:57783"/>
    </ligand>
</feature>
<reference evidence="9 10" key="1">
    <citation type="journal article" date="2019" name="ISME J.">
        <title>Candidatus Macondimonas diazotrophica, a novel gammaproteobacterial genus dominating crude-oil-contaminated coastal sediments.</title>
        <authorList>
            <person name="Karthikeyan S."/>
            <person name="Konstantinidis K."/>
        </authorList>
    </citation>
    <scope>NUCLEOTIDE SEQUENCE [LARGE SCALE GENOMIC DNA]</scope>
    <source>
        <strain evidence="9 10">KTK01</strain>
    </source>
</reference>
<evidence type="ECO:0000256" key="4">
    <source>
        <dbReference type="HAMAP-Rule" id="MF_01925"/>
    </source>
</evidence>
<dbReference type="Gene3D" id="3.40.50.720">
    <property type="entry name" value="NAD(P)-binding Rossmann-like Domain"/>
    <property type="match status" value="1"/>
</dbReference>
<keyword evidence="4" id="KW-0963">Cytoplasm</keyword>
<dbReference type="GO" id="GO:0005737">
    <property type="term" value="C:cytoplasm"/>
    <property type="evidence" value="ECO:0007669"/>
    <property type="project" value="UniProtKB-SubCell"/>
</dbReference>
<dbReference type="NCBIfam" id="TIGR00112">
    <property type="entry name" value="proC"/>
    <property type="match status" value="1"/>
</dbReference>
<dbReference type="Pfam" id="PF14748">
    <property type="entry name" value="P5CR_dimer"/>
    <property type="match status" value="1"/>
</dbReference>
<accession>A0A4Z0F7P4</accession>
<dbReference type="SUPFAM" id="SSF51735">
    <property type="entry name" value="NAD(P)-binding Rossmann-fold domains"/>
    <property type="match status" value="1"/>
</dbReference>
<dbReference type="Gene3D" id="1.10.3730.10">
    <property type="entry name" value="ProC C-terminal domain-like"/>
    <property type="match status" value="1"/>
</dbReference>
<dbReference type="HAMAP" id="MF_01925">
    <property type="entry name" value="P5C_reductase"/>
    <property type="match status" value="1"/>
</dbReference>
<dbReference type="SUPFAM" id="SSF48179">
    <property type="entry name" value="6-phosphogluconate dehydrogenase C-terminal domain-like"/>
    <property type="match status" value="1"/>
</dbReference>
<evidence type="ECO:0000313" key="10">
    <source>
        <dbReference type="Proteomes" id="UP000297890"/>
    </source>
</evidence>
<dbReference type="RefSeq" id="WP_135282485.1">
    <property type="nucleotide sequence ID" value="NZ_SRIO01000016.1"/>
</dbReference>
<evidence type="ECO:0000256" key="6">
    <source>
        <dbReference type="PIRSR" id="PIRSR000193-1"/>
    </source>
</evidence>
<comment type="catalytic activity">
    <reaction evidence="4">
        <text>L-proline + NAD(+) = (S)-1-pyrroline-5-carboxylate + NADH + 2 H(+)</text>
        <dbReference type="Rhea" id="RHEA:14105"/>
        <dbReference type="ChEBI" id="CHEBI:15378"/>
        <dbReference type="ChEBI" id="CHEBI:17388"/>
        <dbReference type="ChEBI" id="CHEBI:57540"/>
        <dbReference type="ChEBI" id="CHEBI:57945"/>
        <dbReference type="ChEBI" id="CHEBI:60039"/>
        <dbReference type="EC" id="1.5.1.2"/>
    </reaction>
</comment>
<dbReference type="InterPro" id="IPR036291">
    <property type="entry name" value="NAD(P)-bd_dom_sf"/>
</dbReference>
<evidence type="ECO:0000256" key="5">
    <source>
        <dbReference type="NCBIfam" id="TIGR00112"/>
    </source>
</evidence>
<dbReference type="InterPro" id="IPR028939">
    <property type="entry name" value="P5C_Rdtase_cat_N"/>
</dbReference>
<keyword evidence="3 4" id="KW-0560">Oxidoreductase</keyword>
<dbReference type="InterPro" id="IPR029036">
    <property type="entry name" value="P5CR_dimer"/>
</dbReference>
<dbReference type="Proteomes" id="UP000297890">
    <property type="component" value="Unassembled WGS sequence"/>
</dbReference>
<comment type="similarity">
    <text evidence="1 4">Belongs to the pyrroline-5-carboxylate reductase family.</text>
</comment>
<comment type="caution">
    <text evidence="9">The sequence shown here is derived from an EMBL/GenBank/DDBJ whole genome shotgun (WGS) entry which is preliminary data.</text>
</comment>
<evidence type="ECO:0000256" key="2">
    <source>
        <dbReference type="ARBA" id="ARBA00022857"/>
    </source>
</evidence>
<gene>
    <name evidence="4" type="primary">proC</name>
    <name evidence="9" type="ORF">E4680_11105</name>
</gene>
<evidence type="ECO:0000259" key="7">
    <source>
        <dbReference type="Pfam" id="PF03807"/>
    </source>
</evidence>
<name>A0A4Z0F7P4_9GAMM</name>
<evidence type="ECO:0000313" key="9">
    <source>
        <dbReference type="EMBL" id="TFZ81716.1"/>
    </source>
</evidence>
<evidence type="ECO:0000256" key="3">
    <source>
        <dbReference type="ARBA" id="ARBA00023002"/>
    </source>
</evidence>
<dbReference type="AlphaFoldDB" id="A0A4Z0F7P4"/>